<dbReference type="EMBL" id="JACHHO010000011">
    <property type="protein sequence ID" value="MBB5206389.1"/>
    <property type="molecule type" value="Genomic_DNA"/>
</dbReference>
<evidence type="ECO:0000313" key="4">
    <source>
        <dbReference type="EMBL" id="MBB5206389.1"/>
    </source>
</evidence>
<dbReference type="InterPro" id="IPR011083">
    <property type="entry name" value="Phage_tail_collar_dom"/>
</dbReference>
<dbReference type="AlphaFoldDB" id="A0A840SDM1"/>
<organism evidence="4 5">
    <name type="scientific">Inhella inkyongensis</name>
    <dbReference type="NCBI Taxonomy" id="392593"/>
    <lineage>
        <taxon>Bacteria</taxon>
        <taxon>Pseudomonadati</taxon>
        <taxon>Pseudomonadota</taxon>
        <taxon>Betaproteobacteria</taxon>
        <taxon>Burkholderiales</taxon>
        <taxon>Sphaerotilaceae</taxon>
        <taxon>Inhella</taxon>
    </lineage>
</organism>
<evidence type="ECO:0000256" key="2">
    <source>
        <dbReference type="SAM" id="SignalP"/>
    </source>
</evidence>
<dbReference type="Proteomes" id="UP000554837">
    <property type="component" value="Unassembled WGS sequence"/>
</dbReference>
<comment type="caution">
    <text evidence="4">The sequence shown here is derived from an EMBL/GenBank/DDBJ whole genome shotgun (WGS) entry which is preliminary data.</text>
</comment>
<feature type="region of interest" description="Disordered" evidence="1">
    <location>
        <begin position="124"/>
        <end position="144"/>
    </location>
</feature>
<feature type="compositionally biased region" description="Polar residues" evidence="1">
    <location>
        <begin position="124"/>
        <end position="139"/>
    </location>
</feature>
<dbReference type="OrthoDB" id="9810174at2"/>
<evidence type="ECO:0000313" key="5">
    <source>
        <dbReference type="Proteomes" id="UP000554837"/>
    </source>
</evidence>
<feature type="signal peptide" evidence="2">
    <location>
        <begin position="1"/>
        <end position="24"/>
    </location>
</feature>
<feature type="chain" id="PRO_5033023061" evidence="2">
    <location>
        <begin position="25"/>
        <end position="201"/>
    </location>
</feature>
<reference evidence="4 5" key="1">
    <citation type="submission" date="2020-08" db="EMBL/GenBank/DDBJ databases">
        <title>Genomic Encyclopedia of Type Strains, Phase IV (KMG-IV): sequencing the most valuable type-strain genomes for metagenomic binning, comparative biology and taxonomic classification.</title>
        <authorList>
            <person name="Goeker M."/>
        </authorList>
    </citation>
    <scope>NUCLEOTIDE SEQUENCE [LARGE SCALE GENOMIC DNA]</scope>
    <source>
        <strain evidence="4 5">DSM 23958</strain>
    </source>
</reference>
<dbReference type="Gene3D" id="3.90.1340.10">
    <property type="entry name" value="Phage tail collar domain"/>
    <property type="match status" value="1"/>
</dbReference>
<gene>
    <name evidence="4" type="ORF">HNQ51_003735</name>
</gene>
<dbReference type="Pfam" id="PF07484">
    <property type="entry name" value="Collar"/>
    <property type="match status" value="1"/>
</dbReference>
<name>A0A840SDM1_9BURK</name>
<dbReference type="SUPFAM" id="SSF88874">
    <property type="entry name" value="Receptor-binding domain of short tail fibre protein gp12"/>
    <property type="match status" value="1"/>
</dbReference>
<evidence type="ECO:0000256" key="1">
    <source>
        <dbReference type="SAM" id="MobiDB-lite"/>
    </source>
</evidence>
<keyword evidence="5" id="KW-1185">Reference proteome</keyword>
<evidence type="ECO:0000259" key="3">
    <source>
        <dbReference type="Pfam" id="PF07484"/>
    </source>
</evidence>
<accession>A0A840SDM1</accession>
<protein>
    <submittedName>
        <fullName evidence="4">Microcystin-dependent protein</fullName>
    </submittedName>
</protein>
<dbReference type="InterPro" id="IPR037053">
    <property type="entry name" value="Phage_tail_collar_dom_sf"/>
</dbReference>
<feature type="domain" description="Phage tail collar" evidence="3">
    <location>
        <begin position="32"/>
        <end position="87"/>
    </location>
</feature>
<sequence>MKTNALRALVLCGLGLGTTLPSLACSGEPVMGMICTTAANFCPRGTLEANGALLAIAQNTALFSLLGTNYGGDGRVTFGLPDLRGRSMVGAGMGPGLTPMTQGEASGSENITLTLNQMPMHTHTAVQRGTASAGNTDSPSGAVPAKLARSNNYSSGAADANMGANSITVGAAGGSQPVAIRNPYLVLKHCVVSEGIYPSRP</sequence>
<proteinExistence type="predicted"/>
<keyword evidence="2" id="KW-0732">Signal</keyword>
<dbReference type="RefSeq" id="WP_138856488.1">
    <property type="nucleotide sequence ID" value="NZ_CP040709.1"/>
</dbReference>